<protein>
    <recommendedName>
        <fullName evidence="4">C2H2-type domain-containing protein</fullName>
    </recommendedName>
</protein>
<feature type="region of interest" description="Disordered" evidence="3">
    <location>
        <begin position="853"/>
        <end position="917"/>
    </location>
</feature>
<gene>
    <name evidence="5" type="ORF">LWI29_033250</name>
</gene>
<accession>A0AA39VPL1</accession>
<feature type="domain" description="C2H2-type" evidence="4">
    <location>
        <begin position="307"/>
        <end position="328"/>
    </location>
</feature>
<sequence>MCKKKRSSASGRKQPPPSTTTVAQPSQSPSPAVEPIDPEIKQAIARSVALVDSKEYDKALDFIKESIFCHPRSGQLHHLKGKVHIYIADNVEKDCGAKLKHFEDGIGSLQLAVNLLPNSINCVSLLVDLLFQVGNSIEEWDIVIELCKRGLRIENPTVSGVEQFYGEDVLSIEEEKRTIMTCLNAAETKRSIKQFVAKRKVEVVNTDVDINHIVEAMDLRKKKFRELMRGCKALKRKTSNWDEGKKEECKEFWSGSLSDEKKRGFRKVKIKELERHYKWLQYDLAVKLLSEAIDFAKEYKNWKFWECGDCVEKFRDYESYRIHFWEKHCMDLKWKLTSDVGIGKDSIDMIVDDGVWKPVDTDEVIKIILNHAKSESSNTSKTSVDDHPTQAFCYESERAGLLVRIRGMFDMLLKKKCLVLSHVRWAIEYTKDTFESIIPLSHLRNHGQESLQMLCFLGSSQLTEVLKFLEDVAHNCGLRENAEMDDKLISGDHINKKVVLSSEFSCLIFDAVVDDSSASTVNGCEDDVFRDSDDFVSWLLMGSNCVKEALESWESLRDFQRGQAEKFLRMFDEKLLHLPTLCYTRTKISRELTAVQAVDGMIVEEINKRKEIPEHEPKLYVDILKKRREELQETADISIRTELDVISNVLEGACVVLRCDQSASDECCIEDELGQQECMKLADTNIKTTLLLRYEGELANISVYDYRSIIVPLLKAFLEPQLQDLFYKDADEKSEAAAKELLANEAREAETKKNNKSCDNMKQKQDKKKKKNKNFRKTKESKATDGSSKNYDVEHNDNQNSKNDDSVDEPKQLTVSDEERMLEKNLEYQRRIENEAKQKCLNDETRMMSGSIGENASEFVSASEGCNDVRQTQDKKKNNKKKKKKNFRKEKESKETEGSEQYQPCLDNASPDTELGDSVNVDKMEKLITKEGILDEHLKHKSQIENGDKKKCLEEKHDETGESIVENGVEGVCQSMIKPEHIEDDEYEKRFQTDIEKAVCQSIGSLKKHYGLLLSTDAMDETTASRLDDVQLYVIIQSQWRIRLFRDELMSRSEKKHTHAGEPCFVCAYSDTYAAIRIATKELPGKVVVPFSSITLRPVYDFFKEWLNLENPVDDAEMGVSTSDYELKRRLVSVVRKIVEDLEHERQIKITN</sequence>
<dbReference type="InterPro" id="IPR013087">
    <property type="entry name" value="Znf_C2H2_type"/>
</dbReference>
<feature type="compositionally biased region" description="Polar residues" evidence="3">
    <location>
        <begin position="19"/>
        <end position="30"/>
    </location>
</feature>
<feature type="region of interest" description="Disordered" evidence="3">
    <location>
        <begin position="745"/>
        <end position="821"/>
    </location>
</feature>
<evidence type="ECO:0000256" key="2">
    <source>
        <dbReference type="ARBA" id="ARBA00022801"/>
    </source>
</evidence>
<proteinExistence type="predicted"/>
<dbReference type="PANTHER" id="PTHR22975:SF9">
    <property type="entry name" value="ECHINUS SPLICE FORM 3"/>
    <property type="match status" value="1"/>
</dbReference>
<feature type="compositionally biased region" description="Basic and acidic residues" evidence="3">
    <location>
        <begin position="791"/>
        <end position="821"/>
    </location>
</feature>
<dbReference type="GO" id="GO:0016787">
    <property type="term" value="F:hydrolase activity"/>
    <property type="evidence" value="ECO:0007669"/>
    <property type="project" value="UniProtKB-KW"/>
</dbReference>
<reference evidence="5" key="2">
    <citation type="submission" date="2023-06" db="EMBL/GenBank/DDBJ databases">
        <authorList>
            <person name="Swenson N.G."/>
            <person name="Wegrzyn J.L."/>
            <person name="Mcevoy S.L."/>
        </authorList>
    </citation>
    <scope>NUCLEOTIDE SEQUENCE</scope>
    <source>
        <strain evidence="5">NS2018</strain>
        <tissue evidence="5">Leaf</tissue>
    </source>
</reference>
<dbReference type="AlphaFoldDB" id="A0AA39VPL1"/>
<evidence type="ECO:0000313" key="6">
    <source>
        <dbReference type="Proteomes" id="UP001168877"/>
    </source>
</evidence>
<dbReference type="InterPro" id="IPR006865">
    <property type="entry name" value="DUF629"/>
</dbReference>
<dbReference type="EMBL" id="JAUESC010000383">
    <property type="protein sequence ID" value="KAK0585733.1"/>
    <property type="molecule type" value="Genomic_DNA"/>
</dbReference>
<evidence type="ECO:0000313" key="5">
    <source>
        <dbReference type="EMBL" id="KAK0585733.1"/>
    </source>
</evidence>
<evidence type="ECO:0000259" key="4">
    <source>
        <dbReference type="PROSITE" id="PS00028"/>
    </source>
</evidence>
<comment type="caution">
    <text evidence="5">The sequence shown here is derived from an EMBL/GenBank/DDBJ whole genome shotgun (WGS) entry which is preliminary data.</text>
</comment>
<dbReference type="PROSITE" id="PS00028">
    <property type="entry name" value="ZINC_FINGER_C2H2_1"/>
    <property type="match status" value="1"/>
</dbReference>
<name>A0AA39VPL1_ACESA</name>
<keyword evidence="6" id="KW-1185">Reference proteome</keyword>
<dbReference type="InterPro" id="IPR052398">
    <property type="entry name" value="Ubiquitin_hydrolase_53/54"/>
</dbReference>
<dbReference type="PANTHER" id="PTHR22975">
    <property type="entry name" value="UBIQUITIN SPECIFIC PROTEINASE"/>
    <property type="match status" value="1"/>
</dbReference>
<dbReference type="Pfam" id="PF04780">
    <property type="entry name" value="DUF629"/>
    <property type="match status" value="1"/>
</dbReference>
<evidence type="ECO:0000256" key="3">
    <source>
        <dbReference type="SAM" id="MobiDB-lite"/>
    </source>
</evidence>
<reference evidence="5" key="1">
    <citation type="journal article" date="2022" name="Plant J.">
        <title>Strategies of tolerance reflected in two North American maple genomes.</title>
        <authorList>
            <person name="McEvoy S.L."/>
            <person name="Sezen U.U."/>
            <person name="Trouern-Trend A."/>
            <person name="McMahon S.M."/>
            <person name="Schaberg P.G."/>
            <person name="Yang J."/>
            <person name="Wegrzyn J.L."/>
            <person name="Swenson N.G."/>
        </authorList>
    </citation>
    <scope>NUCLEOTIDE SEQUENCE</scope>
    <source>
        <strain evidence="5">NS2018</strain>
    </source>
</reference>
<feature type="region of interest" description="Disordered" evidence="3">
    <location>
        <begin position="1"/>
        <end position="36"/>
    </location>
</feature>
<keyword evidence="2" id="KW-0378">Hydrolase</keyword>
<dbReference type="Proteomes" id="UP001168877">
    <property type="component" value="Unassembled WGS sequence"/>
</dbReference>
<feature type="compositionally biased region" description="Basic residues" evidence="3">
    <location>
        <begin position="877"/>
        <end position="888"/>
    </location>
</feature>
<feature type="compositionally biased region" description="Basic residues" evidence="3">
    <location>
        <begin position="765"/>
        <end position="776"/>
    </location>
</feature>
<keyword evidence="1" id="KW-0833">Ubl conjugation pathway</keyword>
<evidence type="ECO:0000256" key="1">
    <source>
        <dbReference type="ARBA" id="ARBA00022786"/>
    </source>
</evidence>
<organism evidence="5 6">
    <name type="scientific">Acer saccharum</name>
    <name type="common">Sugar maple</name>
    <dbReference type="NCBI Taxonomy" id="4024"/>
    <lineage>
        <taxon>Eukaryota</taxon>
        <taxon>Viridiplantae</taxon>
        <taxon>Streptophyta</taxon>
        <taxon>Embryophyta</taxon>
        <taxon>Tracheophyta</taxon>
        <taxon>Spermatophyta</taxon>
        <taxon>Magnoliopsida</taxon>
        <taxon>eudicotyledons</taxon>
        <taxon>Gunneridae</taxon>
        <taxon>Pentapetalae</taxon>
        <taxon>rosids</taxon>
        <taxon>malvids</taxon>
        <taxon>Sapindales</taxon>
        <taxon>Sapindaceae</taxon>
        <taxon>Hippocastanoideae</taxon>
        <taxon>Acereae</taxon>
        <taxon>Acer</taxon>
    </lineage>
</organism>